<comment type="caution">
    <text evidence="3">The sequence shown here is derived from an EMBL/GenBank/DDBJ whole genome shotgun (WGS) entry which is preliminary data.</text>
</comment>
<feature type="transmembrane region" description="Helical" evidence="1">
    <location>
        <begin position="169"/>
        <end position="188"/>
    </location>
</feature>
<dbReference type="InterPro" id="IPR003675">
    <property type="entry name" value="Rce1/LyrA-like_dom"/>
</dbReference>
<dbReference type="PANTHER" id="PTHR36435:SF1">
    <property type="entry name" value="CAAX AMINO TERMINAL PROTEASE FAMILY PROTEIN"/>
    <property type="match status" value="1"/>
</dbReference>
<keyword evidence="4" id="KW-1185">Reference proteome</keyword>
<dbReference type="PANTHER" id="PTHR36435">
    <property type="entry name" value="SLR1288 PROTEIN"/>
    <property type="match status" value="1"/>
</dbReference>
<keyword evidence="3" id="KW-0482">Metalloprotease</keyword>
<evidence type="ECO:0000313" key="4">
    <source>
        <dbReference type="Proteomes" id="UP000615234"/>
    </source>
</evidence>
<feature type="domain" description="CAAX prenyl protease 2/Lysostaphin resistance protein A-like" evidence="2">
    <location>
        <begin position="135"/>
        <end position="224"/>
    </location>
</feature>
<dbReference type="GO" id="GO:0006508">
    <property type="term" value="P:proteolysis"/>
    <property type="evidence" value="ECO:0007669"/>
    <property type="project" value="UniProtKB-KW"/>
</dbReference>
<feature type="transmembrane region" description="Helical" evidence="1">
    <location>
        <begin position="46"/>
        <end position="67"/>
    </location>
</feature>
<dbReference type="AlphaFoldDB" id="A0A8I0AMH4"/>
<dbReference type="GO" id="GO:0008237">
    <property type="term" value="F:metallopeptidase activity"/>
    <property type="evidence" value="ECO:0007669"/>
    <property type="project" value="UniProtKB-KW"/>
</dbReference>
<evidence type="ECO:0000313" key="3">
    <source>
        <dbReference type="EMBL" id="MBC5661385.1"/>
    </source>
</evidence>
<keyword evidence="1" id="KW-0812">Transmembrane</keyword>
<feature type="transmembrane region" description="Helical" evidence="1">
    <location>
        <begin position="200"/>
        <end position="222"/>
    </location>
</feature>
<dbReference type="Proteomes" id="UP000615234">
    <property type="component" value="Unassembled WGS sequence"/>
</dbReference>
<feature type="transmembrane region" description="Helical" evidence="1">
    <location>
        <begin position="87"/>
        <end position="110"/>
    </location>
</feature>
<dbReference type="InterPro" id="IPR052710">
    <property type="entry name" value="CAAX_protease"/>
</dbReference>
<feature type="transmembrane region" description="Helical" evidence="1">
    <location>
        <begin position="228"/>
        <end position="252"/>
    </location>
</feature>
<evidence type="ECO:0000259" key="2">
    <source>
        <dbReference type="Pfam" id="PF02517"/>
    </source>
</evidence>
<keyword evidence="1" id="KW-0472">Membrane</keyword>
<keyword evidence="3" id="KW-0645">Protease</keyword>
<sequence>MINTRVDLRKLVITCLVPVTILLIHNIVYLAGTRIYDLTGSQTDSVGSITSCISYILCICIFGYFYLSDHSKTKHAGKKNPFLRAFVIFILLLILGISLQLLTTCILRLIDTYRPELLTSYHERVQRSFSINNGIIRICTVTLLAPIAEEFAFRGVALKLSVSAFHTKHAALCAILFTAFCFGCYHGNVVQFCYSVPAGIILGCLAVWSGSLIPGMILHMILNASSYVIGSIAISPSMLWGIIGITCILIMICMKLIRRSI</sequence>
<dbReference type="GO" id="GO:0004175">
    <property type="term" value="F:endopeptidase activity"/>
    <property type="evidence" value="ECO:0007669"/>
    <property type="project" value="UniProtKB-ARBA"/>
</dbReference>
<keyword evidence="1" id="KW-1133">Transmembrane helix</keyword>
<name>A0A8I0AMH4_9FIRM</name>
<feature type="transmembrane region" description="Helical" evidence="1">
    <location>
        <begin position="12"/>
        <end position="31"/>
    </location>
</feature>
<reference evidence="3 4" key="1">
    <citation type="submission" date="2020-08" db="EMBL/GenBank/DDBJ databases">
        <title>Genome public.</title>
        <authorList>
            <person name="Liu C."/>
            <person name="Sun Q."/>
        </authorList>
    </citation>
    <scope>NUCLEOTIDE SEQUENCE [LARGE SCALE GENOMIC DNA]</scope>
    <source>
        <strain evidence="3 4">NSJ-10</strain>
    </source>
</reference>
<dbReference type="GO" id="GO:0080120">
    <property type="term" value="P:CAAX-box protein maturation"/>
    <property type="evidence" value="ECO:0007669"/>
    <property type="project" value="UniProtKB-ARBA"/>
</dbReference>
<dbReference type="Pfam" id="PF02517">
    <property type="entry name" value="Rce1-like"/>
    <property type="match status" value="1"/>
</dbReference>
<accession>A0A8I0AMH4</accession>
<dbReference type="EMBL" id="JACOOX010000001">
    <property type="protein sequence ID" value="MBC5661385.1"/>
    <property type="molecule type" value="Genomic_DNA"/>
</dbReference>
<dbReference type="RefSeq" id="WP_186847196.1">
    <property type="nucleotide sequence ID" value="NZ_JACOOX010000001.1"/>
</dbReference>
<keyword evidence="3" id="KW-0378">Hydrolase</keyword>
<evidence type="ECO:0000256" key="1">
    <source>
        <dbReference type="SAM" id="Phobius"/>
    </source>
</evidence>
<protein>
    <submittedName>
        <fullName evidence="3">CPBP family intramembrane metalloprotease</fullName>
    </submittedName>
</protein>
<proteinExistence type="predicted"/>
<organism evidence="3 4">
    <name type="scientific">Coprococcus hominis</name>
    <name type="common">ex Liu et al. 2022</name>
    <dbReference type="NCBI Taxonomy" id="2763039"/>
    <lineage>
        <taxon>Bacteria</taxon>
        <taxon>Bacillati</taxon>
        <taxon>Bacillota</taxon>
        <taxon>Clostridia</taxon>
        <taxon>Lachnospirales</taxon>
        <taxon>Lachnospiraceae</taxon>
        <taxon>Coprococcus</taxon>
    </lineage>
</organism>
<gene>
    <name evidence="3" type="ORF">H8S09_00505</name>
</gene>